<organism evidence="1 2">
    <name type="scientific">Lutimaribacter degradans</name>
    <dbReference type="NCBI Taxonomy" id="2945989"/>
    <lineage>
        <taxon>Bacteria</taxon>
        <taxon>Pseudomonadati</taxon>
        <taxon>Pseudomonadota</taxon>
        <taxon>Alphaproteobacteria</taxon>
        <taxon>Rhodobacterales</taxon>
        <taxon>Roseobacteraceae</taxon>
        <taxon>Lutimaribacter</taxon>
    </lineage>
</organism>
<evidence type="ECO:0000313" key="1">
    <source>
        <dbReference type="EMBL" id="MCM2560966.1"/>
    </source>
</evidence>
<dbReference type="EMBL" id="JAMQGO010000001">
    <property type="protein sequence ID" value="MCM2560966.1"/>
    <property type="molecule type" value="Genomic_DNA"/>
</dbReference>
<comment type="caution">
    <text evidence="1">The sequence shown here is derived from an EMBL/GenBank/DDBJ whole genome shotgun (WGS) entry which is preliminary data.</text>
</comment>
<keyword evidence="1" id="KW-0808">Transferase</keyword>
<dbReference type="Proteomes" id="UP001203036">
    <property type="component" value="Unassembled WGS sequence"/>
</dbReference>
<reference evidence="1" key="1">
    <citation type="submission" date="2022-06" db="EMBL/GenBank/DDBJ databases">
        <title>Lutimaribacter sp. EGI FJ00013, a novel bacterium isolated from a salt lake sediment enrichment.</title>
        <authorList>
            <person name="Gao L."/>
            <person name="Fang B.-Z."/>
            <person name="Li W.-J."/>
        </authorList>
    </citation>
    <scope>NUCLEOTIDE SEQUENCE</scope>
    <source>
        <strain evidence="1">EGI FJ00013</strain>
    </source>
</reference>
<gene>
    <name evidence="1" type="ORF">M8744_02295</name>
</gene>
<name>A0ACC5ZRP3_9RHOB</name>
<sequence length="201" mass="21784">MGHWDETYAARPETGLTWFEDRPVTSLALIDKAELPKGAAVVDVGAGASRLAGALIARGAGHVTLIDLSEDALNIAMRHVPAGASLSCVVGDVTEWVPDRAYDLWHDRAAFHFLVQPEQQDRYIAALHKALKPGGLVVLATFAPDGPATCSNLPVMHYDDTALAARLGARFTVLDSLRHVHVTPKGNEQPFTYLLAQRRED</sequence>
<keyword evidence="1" id="KW-0489">Methyltransferase</keyword>
<accession>A0ACC5ZRP3</accession>
<keyword evidence="2" id="KW-1185">Reference proteome</keyword>
<protein>
    <submittedName>
        <fullName evidence="1">Class I SAM-dependent methyltransferase</fullName>
    </submittedName>
</protein>
<proteinExistence type="predicted"/>
<evidence type="ECO:0000313" key="2">
    <source>
        <dbReference type="Proteomes" id="UP001203036"/>
    </source>
</evidence>